<dbReference type="EMBL" id="JBHSTT010000116">
    <property type="protein sequence ID" value="MFC6392570.1"/>
    <property type="molecule type" value="Genomic_DNA"/>
</dbReference>
<dbReference type="PANTHER" id="PTHR40588">
    <property type="entry name" value="MRNA INTERFERASE TOXIN YAFQ"/>
    <property type="match status" value="1"/>
</dbReference>
<sequence>MRTIERTGQFKRDYKREMKGQHRTTLVADLTVVLDALVADRPLEPRHHDHALTGNWRDHRDCHVRPDLVLIYRLPDDQTLQLVRLGSHAELGL</sequence>
<keyword evidence="3" id="KW-1185">Reference proteome</keyword>
<dbReference type="NCBIfam" id="TIGR02385">
    <property type="entry name" value="RelE_StbE"/>
    <property type="match status" value="1"/>
</dbReference>
<dbReference type="Proteomes" id="UP001596237">
    <property type="component" value="Unassembled WGS sequence"/>
</dbReference>
<gene>
    <name evidence="2" type="ORF">ACFQDP_25045</name>
</gene>
<reference evidence="3" key="1">
    <citation type="journal article" date="2019" name="Int. J. Syst. Evol. Microbiol.">
        <title>The Global Catalogue of Microorganisms (GCM) 10K type strain sequencing project: providing services to taxonomists for standard genome sequencing and annotation.</title>
        <authorList>
            <consortium name="The Broad Institute Genomics Platform"/>
            <consortium name="The Broad Institute Genome Sequencing Center for Infectious Disease"/>
            <person name="Wu L."/>
            <person name="Ma J."/>
        </authorList>
    </citation>
    <scope>NUCLEOTIDE SEQUENCE [LARGE SCALE GENOMIC DNA]</scope>
    <source>
        <strain evidence="3">CCUG 36916</strain>
    </source>
</reference>
<comment type="caution">
    <text evidence="2">The sequence shown here is derived from an EMBL/GenBank/DDBJ whole genome shotgun (WGS) entry which is preliminary data.</text>
</comment>
<proteinExistence type="predicted"/>
<keyword evidence="1" id="KW-1277">Toxin-antitoxin system</keyword>
<dbReference type="InterPro" id="IPR007712">
    <property type="entry name" value="RelE/ParE_toxin"/>
</dbReference>
<dbReference type="SUPFAM" id="SSF143011">
    <property type="entry name" value="RelE-like"/>
    <property type="match status" value="1"/>
</dbReference>
<dbReference type="RefSeq" id="WP_009861360.1">
    <property type="nucleotide sequence ID" value="NZ_JBHSTT010000116.1"/>
</dbReference>
<dbReference type="PANTHER" id="PTHR40588:SF1">
    <property type="entry name" value="MRNA INTERFERASE TOXIN YAFQ"/>
    <property type="match status" value="1"/>
</dbReference>
<evidence type="ECO:0000313" key="2">
    <source>
        <dbReference type="EMBL" id="MFC6392570.1"/>
    </source>
</evidence>
<organism evidence="2 3">
    <name type="scientific">Methylorubrum zatmanii</name>
    <dbReference type="NCBI Taxonomy" id="29429"/>
    <lineage>
        <taxon>Bacteria</taxon>
        <taxon>Pseudomonadati</taxon>
        <taxon>Pseudomonadota</taxon>
        <taxon>Alphaproteobacteria</taxon>
        <taxon>Hyphomicrobiales</taxon>
        <taxon>Methylobacteriaceae</taxon>
        <taxon>Methylorubrum</taxon>
    </lineage>
</organism>
<protein>
    <submittedName>
        <fullName evidence="2">Type II toxin-antitoxin system YafQ family toxin</fullName>
    </submittedName>
</protein>
<dbReference type="InterPro" id="IPR004386">
    <property type="entry name" value="Toxin_YafQ-like"/>
</dbReference>
<dbReference type="PIRSF" id="PIRSF006156">
    <property type="entry name" value="YafQ"/>
    <property type="match status" value="1"/>
</dbReference>
<evidence type="ECO:0000256" key="1">
    <source>
        <dbReference type="ARBA" id="ARBA00022649"/>
    </source>
</evidence>
<name>A0ABW1WZS1_9HYPH</name>
<evidence type="ECO:0000313" key="3">
    <source>
        <dbReference type="Proteomes" id="UP001596237"/>
    </source>
</evidence>
<dbReference type="Gene3D" id="3.30.2310.20">
    <property type="entry name" value="RelE-like"/>
    <property type="match status" value="1"/>
</dbReference>
<accession>A0ABW1WZS1</accession>
<dbReference type="Pfam" id="PF15738">
    <property type="entry name" value="YafQ_toxin"/>
    <property type="match status" value="1"/>
</dbReference>
<dbReference type="InterPro" id="IPR035093">
    <property type="entry name" value="RelE/ParE_toxin_dom_sf"/>
</dbReference>